<dbReference type="PANTHER" id="PTHR43423:SF1">
    <property type="entry name" value="ABC TRANSPORTER I FAMILY MEMBER 17"/>
    <property type="match status" value="1"/>
</dbReference>
<evidence type="ECO:0000256" key="2">
    <source>
        <dbReference type="ARBA" id="ARBA00022741"/>
    </source>
</evidence>
<name>A0A1M7TI65_FERGO</name>
<dbReference type="GO" id="GO:0005315">
    <property type="term" value="F:phosphate transmembrane transporter activity"/>
    <property type="evidence" value="ECO:0007669"/>
    <property type="project" value="InterPro"/>
</dbReference>
<feature type="domain" description="ABC transporter" evidence="4">
    <location>
        <begin position="10"/>
        <end position="251"/>
    </location>
</feature>
<accession>A0A1M7TI65</accession>
<dbReference type="Pfam" id="PF00005">
    <property type="entry name" value="ABC_tran"/>
    <property type="match status" value="1"/>
</dbReference>
<evidence type="ECO:0000313" key="6">
    <source>
        <dbReference type="Proteomes" id="UP000184207"/>
    </source>
</evidence>
<dbReference type="PROSITE" id="PS50893">
    <property type="entry name" value="ABC_TRANSPORTER_2"/>
    <property type="match status" value="1"/>
</dbReference>
<dbReference type="SUPFAM" id="SSF52540">
    <property type="entry name" value="P-loop containing nucleoside triphosphate hydrolases"/>
    <property type="match status" value="1"/>
</dbReference>
<dbReference type="SMART" id="SM00382">
    <property type="entry name" value="AAA"/>
    <property type="match status" value="1"/>
</dbReference>
<dbReference type="Gene3D" id="3.40.50.300">
    <property type="entry name" value="P-loop containing nucleotide triphosphate hydrolases"/>
    <property type="match status" value="1"/>
</dbReference>
<dbReference type="GO" id="GO:0016020">
    <property type="term" value="C:membrane"/>
    <property type="evidence" value="ECO:0007669"/>
    <property type="project" value="InterPro"/>
</dbReference>
<dbReference type="InterPro" id="IPR003439">
    <property type="entry name" value="ABC_transporter-like_ATP-bd"/>
</dbReference>
<dbReference type="PANTHER" id="PTHR43423">
    <property type="entry name" value="ABC TRANSPORTER I FAMILY MEMBER 17"/>
    <property type="match status" value="1"/>
</dbReference>
<dbReference type="EMBL" id="FRDJ01000021">
    <property type="protein sequence ID" value="SHN70469.1"/>
    <property type="molecule type" value="Genomic_DNA"/>
</dbReference>
<dbReference type="OrthoDB" id="9802264at2"/>
<dbReference type="InterPro" id="IPR017871">
    <property type="entry name" value="ABC_transporter-like_CS"/>
</dbReference>
<dbReference type="GO" id="GO:0016887">
    <property type="term" value="F:ATP hydrolysis activity"/>
    <property type="evidence" value="ECO:0007669"/>
    <property type="project" value="InterPro"/>
</dbReference>
<dbReference type="RefSeq" id="WP_072761116.1">
    <property type="nucleotide sequence ID" value="NZ_FRDJ01000021.1"/>
</dbReference>
<dbReference type="PROSITE" id="PS00211">
    <property type="entry name" value="ABC_TRANSPORTER_1"/>
    <property type="match status" value="1"/>
</dbReference>
<evidence type="ECO:0000259" key="4">
    <source>
        <dbReference type="PROSITE" id="PS50893"/>
    </source>
</evidence>
<dbReference type="NCBIfam" id="TIGR00972">
    <property type="entry name" value="3a0107s01c2"/>
    <property type="match status" value="1"/>
</dbReference>
<protein>
    <submittedName>
        <fullName evidence="5">Phosphate ABC transporter ATP-binding protein, PhoT family</fullName>
    </submittedName>
</protein>
<keyword evidence="3 5" id="KW-0067">ATP-binding</keyword>
<organism evidence="5 6">
    <name type="scientific">Fervidobacterium gondwanense DSM 13020</name>
    <dbReference type="NCBI Taxonomy" id="1121883"/>
    <lineage>
        <taxon>Bacteria</taxon>
        <taxon>Thermotogati</taxon>
        <taxon>Thermotogota</taxon>
        <taxon>Thermotogae</taxon>
        <taxon>Thermotogales</taxon>
        <taxon>Fervidobacteriaceae</taxon>
        <taxon>Fervidobacterium</taxon>
    </lineage>
</organism>
<dbReference type="GO" id="GO:0005524">
    <property type="term" value="F:ATP binding"/>
    <property type="evidence" value="ECO:0007669"/>
    <property type="project" value="UniProtKB-KW"/>
</dbReference>
<keyword evidence="6" id="KW-1185">Reference proteome</keyword>
<evidence type="ECO:0000256" key="3">
    <source>
        <dbReference type="ARBA" id="ARBA00022840"/>
    </source>
</evidence>
<reference evidence="6" key="1">
    <citation type="submission" date="2016-12" db="EMBL/GenBank/DDBJ databases">
        <authorList>
            <person name="Varghese N."/>
            <person name="Submissions S."/>
        </authorList>
    </citation>
    <scope>NUCLEOTIDE SEQUENCE [LARGE SCALE GENOMIC DNA]</scope>
    <source>
        <strain evidence="6">DSM 13020</strain>
    </source>
</reference>
<dbReference type="CDD" id="cd03260">
    <property type="entry name" value="ABC_PstB_phosphate_transporter"/>
    <property type="match status" value="1"/>
</dbReference>
<proteinExistence type="predicted"/>
<dbReference type="InterPro" id="IPR003593">
    <property type="entry name" value="AAA+_ATPase"/>
</dbReference>
<evidence type="ECO:0000256" key="1">
    <source>
        <dbReference type="ARBA" id="ARBA00022448"/>
    </source>
</evidence>
<sequence length="256" mass="28905">MKEVFGDFVIEIKNFNAYYGEKLAVKDANLKIMKNKITAIMGPSGCGKSTLLRSINRINDLIPEFKVSGEILFHDRNIYDEDVDVYALRRRIGMVFQKPTPFPMSIFENIAYGLRLIGVTDKKEIKEKVRWSLEVSALWDEVKDDLDKSALKLSGGQQQRLCIARTIAVEPEVILFDEPTSALDPIATQKIESLIEELAEKFTIAIVTHNIGQASRISDYTVFMYKGEIIEQGLTSSLLTNPQHELTQQFLSGKIG</sequence>
<evidence type="ECO:0000313" key="5">
    <source>
        <dbReference type="EMBL" id="SHN70469.1"/>
    </source>
</evidence>
<dbReference type="AlphaFoldDB" id="A0A1M7TI65"/>
<dbReference type="GO" id="GO:0035435">
    <property type="term" value="P:phosphate ion transmembrane transport"/>
    <property type="evidence" value="ECO:0007669"/>
    <property type="project" value="InterPro"/>
</dbReference>
<dbReference type="Proteomes" id="UP000184207">
    <property type="component" value="Unassembled WGS sequence"/>
</dbReference>
<keyword evidence="2" id="KW-0547">Nucleotide-binding</keyword>
<dbReference type="InterPro" id="IPR027417">
    <property type="entry name" value="P-loop_NTPase"/>
</dbReference>
<gene>
    <name evidence="5" type="ORF">SAMN02745226_02028</name>
</gene>
<dbReference type="STRING" id="1121883.SAMN02745226_02028"/>
<keyword evidence="1" id="KW-0813">Transport</keyword>
<dbReference type="InterPro" id="IPR005670">
    <property type="entry name" value="PstB-like"/>
</dbReference>